<keyword evidence="4 12" id="KW-0808">Transferase</keyword>
<organism evidence="12">
    <name type="scientific">Streptomyces sp. R41</name>
    <dbReference type="NCBI Taxonomy" id="3238632"/>
    <lineage>
        <taxon>Bacteria</taxon>
        <taxon>Bacillati</taxon>
        <taxon>Actinomycetota</taxon>
        <taxon>Actinomycetes</taxon>
        <taxon>Kitasatosporales</taxon>
        <taxon>Streptomycetaceae</taxon>
        <taxon>Streptomyces</taxon>
    </lineage>
</organism>
<dbReference type="PANTHER" id="PTHR33908">
    <property type="entry name" value="MANNOSYLTRANSFERASE YKCB-RELATED"/>
    <property type="match status" value="1"/>
</dbReference>
<feature type="compositionally biased region" description="Gly residues" evidence="8">
    <location>
        <begin position="595"/>
        <end position="614"/>
    </location>
</feature>
<feature type="domain" description="Putative mannosyltransferase YkcA/B-like C-terminal" evidence="11">
    <location>
        <begin position="630"/>
        <end position="717"/>
    </location>
</feature>
<evidence type="ECO:0000256" key="4">
    <source>
        <dbReference type="ARBA" id="ARBA00022679"/>
    </source>
</evidence>
<gene>
    <name evidence="12" type="ORF">AB5J53_23800</name>
</gene>
<feature type="transmembrane region" description="Helical" evidence="9">
    <location>
        <begin position="402"/>
        <end position="423"/>
    </location>
</feature>
<dbReference type="InterPro" id="IPR038731">
    <property type="entry name" value="RgtA/B/C-like"/>
</dbReference>
<evidence type="ECO:0000256" key="1">
    <source>
        <dbReference type="ARBA" id="ARBA00004651"/>
    </source>
</evidence>
<dbReference type="EMBL" id="CP163443">
    <property type="protein sequence ID" value="XDQ54469.1"/>
    <property type="molecule type" value="Genomic_DNA"/>
</dbReference>
<feature type="compositionally biased region" description="Gly residues" evidence="8">
    <location>
        <begin position="562"/>
        <end position="584"/>
    </location>
</feature>
<evidence type="ECO:0000256" key="5">
    <source>
        <dbReference type="ARBA" id="ARBA00022692"/>
    </source>
</evidence>
<feature type="transmembrane region" description="Helical" evidence="9">
    <location>
        <begin position="347"/>
        <end position="365"/>
    </location>
</feature>
<dbReference type="GO" id="GO:0009103">
    <property type="term" value="P:lipopolysaccharide biosynthetic process"/>
    <property type="evidence" value="ECO:0007669"/>
    <property type="project" value="UniProtKB-ARBA"/>
</dbReference>
<dbReference type="GO" id="GO:0010041">
    <property type="term" value="P:response to iron(III) ion"/>
    <property type="evidence" value="ECO:0007669"/>
    <property type="project" value="TreeGrafter"/>
</dbReference>
<dbReference type="AlphaFoldDB" id="A0AB39RNH1"/>
<dbReference type="InterPro" id="IPR050297">
    <property type="entry name" value="LipidA_mod_glycosyltrf_83"/>
</dbReference>
<feature type="transmembrane region" description="Helical" evidence="9">
    <location>
        <begin position="137"/>
        <end position="158"/>
    </location>
</feature>
<dbReference type="InterPro" id="IPR056785">
    <property type="entry name" value="YkcA/B-like_C"/>
</dbReference>
<evidence type="ECO:0000256" key="8">
    <source>
        <dbReference type="SAM" id="MobiDB-lite"/>
    </source>
</evidence>
<dbReference type="RefSeq" id="WP_369247681.1">
    <property type="nucleotide sequence ID" value="NZ_CP163443.1"/>
</dbReference>
<feature type="region of interest" description="Disordered" evidence="8">
    <location>
        <begin position="526"/>
        <end position="614"/>
    </location>
</feature>
<evidence type="ECO:0000256" key="9">
    <source>
        <dbReference type="SAM" id="Phobius"/>
    </source>
</evidence>
<sequence>MTTQSDTSYQGGGSPSWGPPTSAPVREPVLPAAAPRSGEPRQPFARRVWRGRPEDPRWARPAFLGLLLATAVLYLYNLSASGYANSFYSAAVQAGSQSWKAMFFGSLDSANAITVDKPPASLWPMALSVRIFGLNSWAILVPEVLMGVATVGVLYAAVRRRFSPAAGLIAGAVLALTPVAALMFRFNNPDAMLALLMTVTVYCVIRALADGRTKWLVWAGVAVGFAFLAKTLQAFLILPPLAVLYAVCAPVKLKKRFGQLALSAVAMVVAGGWWVAIVELWPASSRPYIGGSQNNSFLELTFGYNGLGRINGDETGSVGGGGGAGGTGQWGETGWDRMFNSEIGSQISWLLPAALILFVAGLVLTRKAKRTDLARGSFLAWGGALLMTAVIFSYMAGIFHQYYTIALAPYIAAVVGMGATVLWEERSKIWASLTLAASVTATAAWGYVLLNRTPDYLPWLKWLVLIGGLVGALGLIFAARLGRQLALAAVGLSFVAAIAGPTAYTLSTVNTGHTGSIVTAGPAGAGMMGGRGGGPGGGGGMRGGMGGAMPGQNQQNGNGNTQQGGGMGQPPTGGTGGFPGGGTNQQGNGQSQNGQQGGMPGGMTQGEGGMGGGGVGGLLNGATVGSEAKKLLEKDSGKYTWVAAAIGAQNAASYQLSTGDPVMAIGGFNGSDPSPTLAQFKKYVEDGKIHYFISGGGMGGGGNTGTSSQISSWVTANFKKVTVGSATFYDLTQPTSGS</sequence>
<evidence type="ECO:0000256" key="3">
    <source>
        <dbReference type="ARBA" id="ARBA00022676"/>
    </source>
</evidence>
<evidence type="ECO:0000256" key="2">
    <source>
        <dbReference type="ARBA" id="ARBA00022475"/>
    </source>
</evidence>
<proteinExistence type="predicted"/>
<keyword evidence="6 9" id="KW-1133">Transmembrane helix</keyword>
<feature type="compositionally biased region" description="Low complexity" evidence="8">
    <location>
        <begin position="550"/>
        <end position="561"/>
    </location>
</feature>
<feature type="transmembrane region" description="Helical" evidence="9">
    <location>
        <begin position="164"/>
        <end position="184"/>
    </location>
</feature>
<dbReference type="GO" id="GO:0016763">
    <property type="term" value="F:pentosyltransferase activity"/>
    <property type="evidence" value="ECO:0007669"/>
    <property type="project" value="TreeGrafter"/>
</dbReference>
<dbReference type="GO" id="GO:0005886">
    <property type="term" value="C:plasma membrane"/>
    <property type="evidence" value="ECO:0007669"/>
    <property type="project" value="UniProtKB-SubCell"/>
</dbReference>
<evidence type="ECO:0000259" key="11">
    <source>
        <dbReference type="Pfam" id="PF24878"/>
    </source>
</evidence>
<feature type="compositionally biased region" description="Low complexity" evidence="8">
    <location>
        <begin position="585"/>
        <end position="594"/>
    </location>
</feature>
<feature type="transmembrane region" description="Helical" evidence="9">
    <location>
        <begin position="377"/>
        <end position="396"/>
    </location>
</feature>
<dbReference type="Pfam" id="PF24878">
    <property type="entry name" value="YkcB_C"/>
    <property type="match status" value="1"/>
</dbReference>
<dbReference type="EC" id="2.4.-.-" evidence="12"/>
<feature type="compositionally biased region" description="Gly residues" evidence="8">
    <location>
        <begin position="526"/>
        <end position="549"/>
    </location>
</feature>
<feature type="transmembrane region" description="Helical" evidence="9">
    <location>
        <begin position="191"/>
        <end position="209"/>
    </location>
</feature>
<keyword evidence="7 9" id="KW-0472">Membrane</keyword>
<evidence type="ECO:0000256" key="6">
    <source>
        <dbReference type="ARBA" id="ARBA00022989"/>
    </source>
</evidence>
<dbReference type="Pfam" id="PF13231">
    <property type="entry name" value="PMT_2"/>
    <property type="match status" value="1"/>
</dbReference>
<feature type="region of interest" description="Disordered" evidence="8">
    <location>
        <begin position="1"/>
        <end position="48"/>
    </location>
</feature>
<protein>
    <submittedName>
        <fullName evidence="12">ArnT family glycosyltransferase</fullName>
        <ecNumber evidence="12">2.4.-.-</ecNumber>
    </submittedName>
</protein>
<accession>A0AB39RNH1</accession>
<dbReference type="PANTHER" id="PTHR33908:SF3">
    <property type="entry name" value="UNDECAPRENYL PHOSPHATE-ALPHA-4-AMINO-4-DEOXY-L-ARABINOSE ARABINOSYL TRANSFERASE"/>
    <property type="match status" value="1"/>
</dbReference>
<feature type="transmembrane region" description="Helical" evidence="9">
    <location>
        <begin position="58"/>
        <end position="76"/>
    </location>
</feature>
<feature type="transmembrane region" description="Helical" evidence="9">
    <location>
        <begin position="430"/>
        <end position="450"/>
    </location>
</feature>
<keyword evidence="5 9" id="KW-0812">Transmembrane</keyword>
<keyword evidence="3 12" id="KW-0328">Glycosyltransferase</keyword>
<comment type="subcellular location">
    <subcellularLocation>
        <location evidence="1">Cell membrane</location>
        <topology evidence="1">Multi-pass membrane protein</topology>
    </subcellularLocation>
</comment>
<name>A0AB39RNH1_9ACTN</name>
<evidence type="ECO:0000259" key="10">
    <source>
        <dbReference type="Pfam" id="PF13231"/>
    </source>
</evidence>
<reference evidence="12" key="1">
    <citation type="submission" date="2024-07" db="EMBL/GenBank/DDBJ databases">
        <authorList>
            <person name="Yu S.T."/>
        </authorList>
    </citation>
    <scope>NUCLEOTIDE SEQUENCE</scope>
    <source>
        <strain evidence="12">R41</strain>
    </source>
</reference>
<feature type="transmembrane region" description="Helical" evidence="9">
    <location>
        <begin position="215"/>
        <end position="248"/>
    </location>
</feature>
<feature type="transmembrane region" description="Helical" evidence="9">
    <location>
        <begin position="456"/>
        <end position="478"/>
    </location>
</feature>
<evidence type="ECO:0000256" key="7">
    <source>
        <dbReference type="ARBA" id="ARBA00023136"/>
    </source>
</evidence>
<feature type="transmembrane region" description="Helical" evidence="9">
    <location>
        <begin position="485"/>
        <end position="504"/>
    </location>
</feature>
<feature type="transmembrane region" description="Helical" evidence="9">
    <location>
        <begin position="260"/>
        <end position="281"/>
    </location>
</feature>
<keyword evidence="2" id="KW-1003">Cell membrane</keyword>
<evidence type="ECO:0000313" key="12">
    <source>
        <dbReference type="EMBL" id="XDQ54469.1"/>
    </source>
</evidence>
<feature type="domain" description="Glycosyltransferase RgtA/B/C/D-like" evidence="10">
    <location>
        <begin position="116"/>
        <end position="270"/>
    </location>
</feature>